<sequence length="253" mass="27707">MERPLYYLRMTTTRLRQSPVVALILVGGGAVVGVLLGLFGPALARGLAGLIERTPFPVHSLVERLAALDQTWSLPLLGGAGLLGGIFLAVVAAESAELEVARDHLEHRQEKRETWVERAGAEALFRDGKDLIVLGPRGELRARLDITDLSRTRIDQALAADGWPLRDADPYDAAFEPWTDGRPGFTPDEHALLRDRREARKKKGERRAADEALAAAGLVARDRGDRLQVRRVRTARPAEPAKPAEADARGTNR</sequence>
<comment type="caution">
    <text evidence="5">The sequence shown here is derived from an EMBL/GenBank/DDBJ whole genome shotgun (WGS) entry which is preliminary data.</text>
</comment>
<dbReference type="Proteomes" id="UP001501094">
    <property type="component" value="Unassembled WGS sequence"/>
</dbReference>
<keyword evidence="6" id="KW-1185">Reference proteome</keyword>
<dbReference type="Pfam" id="PF23493">
    <property type="entry name" value="CysS_C"/>
    <property type="match status" value="1"/>
</dbReference>
<organism evidence="5 6">
    <name type="scientific">Myceligenerans crystallogenes</name>
    <dbReference type="NCBI Taxonomy" id="316335"/>
    <lineage>
        <taxon>Bacteria</taxon>
        <taxon>Bacillati</taxon>
        <taxon>Actinomycetota</taxon>
        <taxon>Actinomycetes</taxon>
        <taxon>Micrococcales</taxon>
        <taxon>Promicromonosporaceae</taxon>
        <taxon>Myceligenerans</taxon>
    </lineage>
</organism>
<dbReference type="EMBL" id="BAAANL010000006">
    <property type="protein sequence ID" value="GAA1869802.1"/>
    <property type="molecule type" value="Genomic_DNA"/>
</dbReference>
<dbReference type="InterPro" id="IPR057798">
    <property type="entry name" value="PH_YqeB"/>
</dbReference>
<evidence type="ECO:0000313" key="5">
    <source>
        <dbReference type="EMBL" id="GAA1869802.1"/>
    </source>
</evidence>
<evidence type="ECO:0000313" key="6">
    <source>
        <dbReference type="Proteomes" id="UP001501094"/>
    </source>
</evidence>
<keyword evidence="2" id="KW-0812">Transmembrane</keyword>
<feature type="domain" description="YqeB PH" evidence="4">
    <location>
        <begin position="13"/>
        <end position="165"/>
    </location>
</feature>
<evidence type="ECO:0000259" key="3">
    <source>
        <dbReference type="Pfam" id="PF23493"/>
    </source>
</evidence>
<feature type="domain" description="Cysteinyl-tRNA ligase anticodon binding" evidence="3">
    <location>
        <begin position="182"/>
        <end position="230"/>
    </location>
</feature>
<proteinExistence type="predicted"/>
<keyword evidence="2" id="KW-1133">Transmembrane helix</keyword>
<feature type="compositionally biased region" description="Basic and acidic residues" evidence="1">
    <location>
        <begin position="242"/>
        <end position="253"/>
    </location>
</feature>
<name>A0ABN2NJ98_9MICO</name>
<evidence type="ECO:0000256" key="2">
    <source>
        <dbReference type="SAM" id="Phobius"/>
    </source>
</evidence>
<reference evidence="5 6" key="1">
    <citation type="journal article" date="2019" name="Int. J. Syst. Evol. Microbiol.">
        <title>The Global Catalogue of Microorganisms (GCM) 10K type strain sequencing project: providing services to taxonomists for standard genome sequencing and annotation.</title>
        <authorList>
            <consortium name="The Broad Institute Genomics Platform"/>
            <consortium name="The Broad Institute Genome Sequencing Center for Infectious Disease"/>
            <person name="Wu L."/>
            <person name="Ma J."/>
        </authorList>
    </citation>
    <scope>NUCLEOTIDE SEQUENCE [LARGE SCALE GENOMIC DNA]</scope>
    <source>
        <strain evidence="5 6">JCM 14326</strain>
    </source>
</reference>
<feature type="transmembrane region" description="Helical" evidence="2">
    <location>
        <begin position="20"/>
        <end position="44"/>
    </location>
</feature>
<dbReference type="InterPro" id="IPR056411">
    <property type="entry name" value="CysS_C"/>
</dbReference>
<gene>
    <name evidence="5" type="ORF">GCM10009751_30840</name>
</gene>
<accession>A0ABN2NJ98</accession>
<keyword evidence="2" id="KW-0472">Membrane</keyword>
<evidence type="ECO:0000256" key="1">
    <source>
        <dbReference type="SAM" id="MobiDB-lite"/>
    </source>
</evidence>
<feature type="transmembrane region" description="Helical" evidence="2">
    <location>
        <begin position="72"/>
        <end position="93"/>
    </location>
</feature>
<feature type="region of interest" description="Disordered" evidence="1">
    <location>
        <begin position="227"/>
        <end position="253"/>
    </location>
</feature>
<dbReference type="Pfam" id="PF23494">
    <property type="entry name" value="bPH_10"/>
    <property type="match status" value="1"/>
</dbReference>
<protein>
    <submittedName>
        <fullName evidence="5">Uncharacterized protein</fullName>
    </submittedName>
</protein>
<evidence type="ECO:0000259" key="4">
    <source>
        <dbReference type="Pfam" id="PF23494"/>
    </source>
</evidence>